<gene>
    <name evidence="3" type="ORF">CA606_07315</name>
</gene>
<dbReference type="EMBL" id="CP023315">
    <property type="protein sequence ID" value="ATC32177.1"/>
    <property type="molecule type" value="Genomic_DNA"/>
</dbReference>
<evidence type="ECO:0000256" key="2">
    <source>
        <dbReference type="SAM" id="MobiDB-lite"/>
    </source>
</evidence>
<evidence type="ECO:0000256" key="1">
    <source>
        <dbReference type="PROSITE-ProRule" id="PRU00339"/>
    </source>
</evidence>
<dbReference type="Pfam" id="PF13424">
    <property type="entry name" value="TPR_12"/>
    <property type="match status" value="1"/>
</dbReference>
<dbReference type="AlphaFoldDB" id="A0A290MJJ4"/>
<dbReference type="Gene3D" id="1.25.40.10">
    <property type="entry name" value="Tetratricopeptide repeat domain"/>
    <property type="match status" value="1"/>
</dbReference>
<dbReference type="PROSITE" id="PS50005">
    <property type="entry name" value="TPR"/>
    <property type="match status" value="1"/>
</dbReference>
<feature type="region of interest" description="Disordered" evidence="2">
    <location>
        <begin position="448"/>
        <end position="468"/>
    </location>
</feature>
<reference evidence="4" key="1">
    <citation type="submission" date="2017-09" db="EMBL/GenBank/DDBJ databases">
        <title>Genome evolution observed in wild isolates of Caulobacter crescentus.</title>
        <authorList>
            <person name="Ely B."/>
            <person name="Wilson K."/>
            <person name="Scott D."/>
        </authorList>
    </citation>
    <scope>NUCLEOTIDE SEQUENCE [LARGE SCALE GENOMIC DNA]</scope>
    <source>
        <strain evidence="4">CB13b1a</strain>
    </source>
</reference>
<dbReference type="InterPro" id="IPR019734">
    <property type="entry name" value="TPR_rpt"/>
</dbReference>
<name>A0A290MJJ4_CAUVI</name>
<evidence type="ECO:0000313" key="3">
    <source>
        <dbReference type="EMBL" id="ATC32177.1"/>
    </source>
</evidence>
<sequence length="468" mass="49551">MLIALGLAGAGGAAHARQAPASTAARDQVFMAALADTTETTLADLRAYEQSLPPNALAARADALGLLAFLTRGGPAPTAALTAAHASVSLQRESGEAPRLGALVARMLLATLGSPEEIAQVGRDEDPLASLYDDRAPVTVAFFLNFYLASTMAMLEADRLDEALVTVRYAVDEAESGAPLPAVLKVQAYLAFGTVLTLQYRLDEAFEAQMQALRLLPRNANVKLSVAATIVENLGEGDCRRVVASLEPLVVAARVDVDLSTDDFLAYETRLGDQYARCGDPQRAIAIFQKAIARGTIALPATDPDLAAVKAALADVLATLGDLDRADDYLDEATVGTRRAQSGASLGQAISLQERILATRARVLAKRGAFAPAARGYDVLTQSGLAFGQADKRLARWLDAWASVLEDARQPWAALSAQRLASLAWPNVGSDSVAAAQRRETTDHLLEAAWRQSRDTAPSPSRERAGAR</sequence>
<dbReference type="SUPFAM" id="SSF48452">
    <property type="entry name" value="TPR-like"/>
    <property type="match status" value="1"/>
</dbReference>
<proteinExistence type="predicted"/>
<feature type="repeat" description="TPR" evidence="1">
    <location>
        <begin position="186"/>
        <end position="219"/>
    </location>
</feature>
<protein>
    <submittedName>
        <fullName evidence="3">Tetratricopeptide repeat protein</fullName>
    </submittedName>
</protein>
<keyword evidence="1" id="KW-0802">TPR repeat</keyword>
<evidence type="ECO:0000313" key="4">
    <source>
        <dbReference type="Proteomes" id="UP000217311"/>
    </source>
</evidence>
<dbReference type="Proteomes" id="UP000217311">
    <property type="component" value="Chromosome"/>
</dbReference>
<accession>A0A290MJJ4</accession>
<dbReference type="InterPro" id="IPR011990">
    <property type="entry name" value="TPR-like_helical_dom_sf"/>
</dbReference>
<organism evidence="3 4">
    <name type="scientific">Caulobacter vibrioides</name>
    <name type="common">Caulobacter crescentus</name>
    <dbReference type="NCBI Taxonomy" id="155892"/>
    <lineage>
        <taxon>Bacteria</taxon>
        <taxon>Pseudomonadati</taxon>
        <taxon>Pseudomonadota</taxon>
        <taxon>Alphaproteobacteria</taxon>
        <taxon>Caulobacterales</taxon>
        <taxon>Caulobacteraceae</taxon>
        <taxon>Caulobacter</taxon>
    </lineage>
</organism>